<comment type="similarity">
    <text evidence="2 6">Belongs to the CSM3 family.</text>
</comment>
<evidence type="ECO:0000256" key="4">
    <source>
        <dbReference type="ARBA" id="ARBA00023242"/>
    </source>
</evidence>
<dbReference type="OrthoDB" id="437078at2759"/>
<dbReference type="PANTHER" id="PTHR13220:SF11">
    <property type="entry name" value="TIMELESS-INTERACTING PROTEIN"/>
    <property type="match status" value="1"/>
</dbReference>
<reference evidence="9 10" key="1">
    <citation type="submission" date="2019-08" db="EMBL/GenBank/DDBJ databases">
        <authorList>
            <person name="Alioto T."/>
            <person name="Alioto T."/>
            <person name="Gomez Garrido J."/>
        </authorList>
    </citation>
    <scope>NUCLEOTIDE SEQUENCE [LARGE SCALE GENOMIC DNA]</scope>
</reference>
<evidence type="ECO:0000256" key="3">
    <source>
        <dbReference type="ARBA" id="ARBA00022763"/>
    </source>
</evidence>
<dbReference type="GO" id="GO:0031298">
    <property type="term" value="C:replication fork protection complex"/>
    <property type="evidence" value="ECO:0007669"/>
    <property type="project" value="TreeGrafter"/>
</dbReference>
<dbReference type="Pfam" id="PF07962">
    <property type="entry name" value="Swi3"/>
    <property type="match status" value="1"/>
</dbReference>
<dbReference type="GO" id="GO:0043111">
    <property type="term" value="P:replication fork arrest"/>
    <property type="evidence" value="ECO:0007669"/>
    <property type="project" value="TreeGrafter"/>
</dbReference>
<dbReference type="GO" id="GO:0000076">
    <property type="term" value="P:DNA replication checkpoint signaling"/>
    <property type="evidence" value="ECO:0007669"/>
    <property type="project" value="UniProtKB-UniRule"/>
</dbReference>
<accession>A0A5E4MNE0</accession>
<evidence type="ECO:0000256" key="2">
    <source>
        <dbReference type="ARBA" id="ARBA00006075"/>
    </source>
</evidence>
<keyword evidence="10" id="KW-1185">Reference proteome</keyword>
<keyword evidence="4 6" id="KW-0539">Nucleus</keyword>
<gene>
    <name evidence="9" type="ORF">CINCED_3A024266</name>
</gene>
<dbReference type="Proteomes" id="UP000325440">
    <property type="component" value="Unassembled WGS sequence"/>
</dbReference>
<evidence type="ECO:0000256" key="6">
    <source>
        <dbReference type="RuleBase" id="RU366049"/>
    </source>
</evidence>
<evidence type="ECO:0000313" key="10">
    <source>
        <dbReference type="Proteomes" id="UP000325440"/>
    </source>
</evidence>
<feature type="domain" description="Chromosome segregation in meiosis protein 3" evidence="8">
    <location>
        <begin position="56"/>
        <end position="135"/>
    </location>
</feature>
<keyword evidence="5 6" id="KW-0131">Cell cycle</keyword>
<dbReference type="GO" id="GO:0006974">
    <property type="term" value="P:DNA damage response"/>
    <property type="evidence" value="ECO:0007669"/>
    <property type="project" value="UniProtKB-KW"/>
</dbReference>
<dbReference type="GO" id="GO:0003677">
    <property type="term" value="F:DNA binding"/>
    <property type="evidence" value="ECO:0007669"/>
    <property type="project" value="TreeGrafter"/>
</dbReference>
<evidence type="ECO:0000256" key="5">
    <source>
        <dbReference type="ARBA" id="ARBA00023306"/>
    </source>
</evidence>
<organism evidence="9 10">
    <name type="scientific">Cinara cedri</name>
    <dbReference type="NCBI Taxonomy" id="506608"/>
    <lineage>
        <taxon>Eukaryota</taxon>
        <taxon>Metazoa</taxon>
        <taxon>Ecdysozoa</taxon>
        <taxon>Arthropoda</taxon>
        <taxon>Hexapoda</taxon>
        <taxon>Insecta</taxon>
        <taxon>Pterygota</taxon>
        <taxon>Neoptera</taxon>
        <taxon>Paraneoptera</taxon>
        <taxon>Hemiptera</taxon>
        <taxon>Sternorrhyncha</taxon>
        <taxon>Aphidomorpha</taxon>
        <taxon>Aphidoidea</taxon>
        <taxon>Aphididae</taxon>
        <taxon>Lachninae</taxon>
        <taxon>Cinara</taxon>
    </lineage>
</organism>
<dbReference type="GO" id="GO:0031297">
    <property type="term" value="P:replication fork processing"/>
    <property type="evidence" value="ECO:0007669"/>
    <property type="project" value="UniProtKB-UniRule"/>
</dbReference>
<protein>
    <recommendedName>
        <fullName evidence="6">TIMELESS-interacting protein</fullName>
    </recommendedName>
</protein>
<dbReference type="PANTHER" id="PTHR13220">
    <property type="entry name" value="TIMELESS INTERACTING-RELATED"/>
    <property type="match status" value="1"/>
</dbReference>
<evidence type="ECO:0000256" key="7">
    <source>
        <dbReference type="SAM" id="MobiDB-lite"/>
    </source>
</evidence>
<keyword evidence="3 6" id="KW-0227">DNA damage</keyword>
<comment type="subcellular location">
    <subcellularLocation>
        <location evidence="1 6">Nucleus</location>
    </subcellularLocation>
</comment>
<proteinExistence type="inferred from homology"/>
<sequence length="232" mass="26982">MEDFDDIDNDLDNLVDYYSDKDNDENVKQQEHNKNEEQSEKRSVPVKVRVRKPQPKLNAERLRGPRGLSVLPKWFEAIQLKGKHHESEDLNVVINRLEQWTHRLFPKYTFDDAIAKLEKLGSKNDVKVIIKRIRLGLDDIVTQTEEDIVEPLAPPTQDDVFDRIANTVDIFPVTSTPNVRNTGLTEEQRQRMMRNRMLAEERRQAKIKARQQQELNASHTTVSTITTIIDSS</sequence>
<name>A0A5E4MNE0_9HEMI</name>
<evidence type="ECO:0000313" key="9">
    <source>
        <dbReference type="EMBL" id="VVC33799.1"/>
    </source>
</evidence>
<feature type="compositionally biased region" description="Basic and acidic residues" evidence="7">
    <location>
        <begin position="18"/>
        <end position="43"/>
    </location>
</feature>
<comment type="function">
    <text evidence="6">Plays an important role in the control of DNA replication and the maintenance of replication fork stability.</text>
</comment>
<dbReference type="InterPro" id="IPR040038">
    <property type="entry name" value="TIPIN/Csm3/Swi3"/>
</dbReference>
<dbReference type="AlphaFoldDB" id="A0A5E4MNE0"/>
<feature type="region of interest" description="Disordered" evidence="7">
    <location>
        <begin position="1"/>
        <end position="46"/>
    </location>
</feature>
<dbReference type="EMBL" id="CABPRJ010000975">
    <property type="protein sequence ID" value="VVC33799.1"/>
    <property type="molecule type" value="Genomic_DNA"/>
</dbReference>
<feature type="compositionally biased region" description="Acidic residues" evidence="7">
    <location>
        <begin position="1"/>
        <end position="13"/>
    </location>
</feature>
<evidence type="ECO:0000256" key="1">
    <source>
        <dbReference type="ARBA" id="ARBA00004123"/>
    </source>
</evidence>
<dbReference type="InterPro" id="IPR012923">
    <property type="entry name" value="Csm3"/>
</dbReference>
<evidence type="ECO:0000259" key="8">
    <source>
        <dbReference type="Pfam" id="PF07962"/>
    </source>
</evidence>